<dbReference type="CDD" id="cd06579">
    <property type="entry name" value="TM_PBP1_transp_AraH_like"/>
    <property type="match status" value="1"/>
</dbReference>
<dbReference type="Pfam" id="PF02653">
    <property type="entry name" value="BPD_transp_2"/>
    <property type="match status" value="1"/>
</dbReference>
<comment type="subcellular location">
    <subcellularLocation>
        <location evidence="1">Cell membrane</location>
        <topology evidence="1">Multi-pass membrane protein</topology>
    </subcellularLocation>
</comment>
<name>A0A0W7TT33_9FIRM</name>
<evidence type="ECO:0000256" key="2">
    <source>
        <dbReference type="ARBA" id="ARBA00022475"/>
    </source>
</evidence>
<protein>
    <recommendedName>
        <fullName evidence="9">Beta-methylgalactoside transporter</fullName>
    </recommendedName>
</protein>
<keyword evidence="4 6" id="KW-1133">Transmembrane helix</keyword>
<gene>
    <name evidence="7" type="ORF">ASJ35_05130</name>
</gene>
<dbReference type="PANTHER" id="PTHR32196:SF18">
    <property type="entry name" value="GALACTOSE_METHYL GALACTOSIDE IMPORT PERMEASE PROTEIN MGLC"/>
    <property type="match status" value="1"/>
</dbReference>
<feature type="transmembrane region" description="Helical" evidence="6">
    <location>
        <begin position="341"/>
        <end position="360"/>
    </location>
</feature>
<dbReference type="AlphaFoldDB" id="A0A0W7TT33"/>
<feature type="transmembrane region" description="Helical" evidence="6">
    <location>
        <begin position="61"/>
        <end position="84"/>
    </location>
</feature>
<organism evidence="7 8">
    <name type="scientific">Ruthenibacterium lactatiformans</name>
    <dbReference type="NCBI Taxonomy" id="1550024"/>
    <lineage>
        <taxon>Bacteria</taxon>
        <taxon>Bacillati</taxon>
        <taxon>Bacillota</taxon>
        <taxon>Clostridia</taxon>
        <taxon>Eubacteriales</taxon>
        <taxon>Oscillospiraceae</taxon>
        <taxon>Ruthenibacterium</taxon>
    </lineage>
</organism>
<evidence type="ECO:0008006" key="9">
    <source>
        <dbReference type="Google" id="ProtNLM"/>
    </source>
</evidence>
<proteinExistence type="predicted"/>
<dbReference type="GeneID" id="42857319"/>
<evidence type="ECO:0000256" key="6">
    <source>
        <dbReference type="SAM" id="Phobius"/>
    </source>
</evidence>
<evidence type="ECO:0000313" key="8">
    <source>
        <dbReference type="Proteomes" id="UP000053433"/>
    </source>
</evidence>
<reference evidence="7 8" key="1">
    <citation type="submission" date="2015-10" db="EMBL/GenBank/DDBJ databases">
        <title>A novel member of the family Ruminococcaceae isolated from human faeces.</title>
        <authorList>
            <person name="Shkoporov A.N."/>
            <person name="Chaplin A.V."/>
            <person name="Motuzova O.V."/>
            <person name="Kafarskaia L.I."/>
            <person name="Efimov B.A."/>
        </authorList>
    </citation>
    <scope>NUCLEOTIDE SEQUENCE [LARGE SCALE GENOMIC DNA]</scope>
    <source>
        <strain evidence="7 8">668</strain>
    </source>
</reference>
<dbReference type="GO" id="GO:0022857">
    <property type="term" value="F:transmembrane transporter activity"/>
    <property type="evidence" value="ECO:0007669"/>
    <property type="project" value="InterPro"/>
</dbReference>
<feature type="transmembrane region" description="Helical" evidence="6">
    <location>
        <begin position="316"/>
        <end position="335"/>
    </location>
</feature>
<dbReference type="InterPro" id="IPR001851">
    <property type="entry name" value="ABC_transp_permease"/>
</dbReference>
<feature type="transmembrane region" description="Helical" evidence="6">
    <location>
        <begin position="115"/>
        <end position="141"/>
    </location>
</feature>
<feature type="transmembrane region" description="Helical" evidence="6">
    <location>
        <begin position="153"/>
        <end position="173"/>
    </location>
</feature>
<keyword evidence="2" id="KW-1003">Cell membrane</keyword>
<comment type="caution">
    <text evidence="7">The sequence shown here is derived from an EMBL/GenBank/DDBJ whole genome shotgun (WGS) entry which is preliminary data.</text>
</comment>
<feature type="transmembrane region" description="Helical" evidence="6">
    <location>
        <begin position="210"/>
        <end position="228"/>
    </location>
</feature>
<sequence length="363" mass="38662">MGTNAKLTIKQRLENFKAMEKEDKRRWWGEFFIDNSLYIFLIAAIIGIAVYNPNFVSMKSIINIVSLSAANLPIALGIAGAIILTGTDLSAGRVVGLTACVAASLLQMAEYPNKMFPGIGTVPVPIVILAVIAIGALVGAVNGFCTAKFNLHPFIVTLATQLIVYGTLLIYLMQGNNNGQSISGLDKSYTNLITGSILSVPDGKGNMVPIPNFVWYAIVITVVMWFVWNKTTFGKNMFAVGSNPEAANVSGVNVAATTILVFTLAGVMYGFTGFIEGARIGANTANTGLNYELDAIAACVIGGVSFVGGIGKIRGVIIGVVLLRIIFVGLTFMSVSSNLQYIIKGLIILVACAIDMRKYLVRK</sequence>
<dbReference type="Proteomes" id="UP000053433">
    <property type="component" value="Unassembled WGS sequence"/>
</dbReference>
<feature type="transmembrane region" description="Helical" evidence="6">
    <location>
        <begin position="291"/>
        <end position="309"/>
    </location>
</feature>
<dbReference type="PANTHER" id="PTHR32196">
    <property type="entry name" value="ABC TRANSPORTER PERMEASE PROTEIN YPHD-RELATED-RELATED"/>
    <property type="match status" value="1"/>
</dbReference>
<evidence type="ECO:0000256" key="4">
    <source>
        <dbReference type="ARBA" id="ARBA00022989"/>
    </source>
</evidence>
<keyword evidence="5 6" id="KW-0472">Membrane</keyword>
<dbReference type="EMBL" id="LMUA01000005">
    <property type="protein sequence ID" value="KUE76967.1"/>
    <property type="molecule type" value="Genomic_DNA"/>
</dbReference>
<evidence type="ECO:0000313" key="7">
    <source>
        <dbReference type="EMBL" id="KUE76967.1"/>
    </source>
</evidence>
<feature type="transmembrane region" description="Helical" evidence="6">
    <location>
        <begin position="91"/>
        <end position="109"/>
    </location>
</feature>
<evidence type="ECO:0000256" key="3">
    <source>
        <dbReference type="ARBA" id="ARBA00022692"/>
    </source>
</evidence>
<accession>A0A0W7TT33</accession>
<dbReference type="RefSeq" id="WP_009325303.1">
    <property type="nucleotide sequence ID" value="NZ_CAOJUJ010000030.1"/>
</dbReference>
<feature type="transmembrane region" description="Helical" evidence="6">
    <location>
        <begin position="249"/>
        <end position="271"/>
    </location>
</feature>
<keyword evidence="3 6" id="KW-0812">Transmembrane</keyword>
<evidence type="ECO:0000256" key="1">
    <source>
        <dbReference type="ARBA" id="ARBA00004651"/>
    </source>
</evidence>
<evidence type="ECO:0000256" key="5">
    <source>
        <dbReference type="ARBA" id="ARBA00023136"/>
    </source>
</evidence>
<feature type="transmembrane region" description="Helical" evidence="6">
    <location>
        <begin position="27"/>
        <end position="49"/>
    </location>
</feature>
<dbReference type="GO" id="GO:0005886">
    <property type="term" value="C:plasma membrane"/>
    <property type="evidence" value="ECO:0007669"/>
    <property type="project" value="UniProtKB-SubCell"/>
</dbReference>